<evidence type="ECO:0000313" key="4">
    <source>
        <dbReference type="Proteomes" id="UP001150941"/>
    </source>
</evidence>
<accession>A0A9W9TA48</accession>
<dbReference type="GeneID" id="83207279"/>
<dbReference type="AlphaFoldDB" id="A0A9W9TA48"/>
<evidence type="ECO:0000313" key="3">
    <source>
        <dbReference type="EMBL" id="KAJ5215001.1"/>
    </source>
</evidence>
<feature type="region of interest" description="Disordered" evidence="1">
    <location>
        <begin position="1"/>
        <end position="82"/>
    </location>
</feature>
<dbReference type="InterPro" id="IPR019261">
    <property type="entry name" value="PARG_cat_microbial"/>
</dbReference>
<feature type="domain" description="Microbial-type PARG catalytic" evidence="2">
    <location>
        <begin position="100"/>
        <end position="225"/>
    </location>
</feature>
<dbReference type="EMBL" id="JAPQKS010000009">
    <property type="protein sequence ID" value="KAJ5215001.1"/>
    <property type="molecule type" value="Genomic_DNA"/>
</dbReference>
<reference evidence="3" key="2">
    <citation type="journal article" date="2023" name="IMA Fungus">
        <title>Comparative genomic study of the Penicillium genus elucidates a diverse pangenome and 15 lateral gene transfer events.</title>
        <authorList>
            <person name="Petersen C."/>
            <person name="Sorensen T."/>
            <person name="Nielsen M.R."/>
            <person name="Sondergaard T.E."/>
            <person name="Sorensen J.L."/>
            <person name="Fitzpatrick D.A."/>
            <person name="Frisvad J.C."/>
            <person name="Nielsen K.L."/>
        </authorList>
    </citation>
    <scope>NUCLEOTIDE SEQUENCE</scope>
    <source>
        <strain evidence="3">IBT 19713</strain>
    </source>
</reference>
<feature type="compositionally biased region" description="Polar residues" evidence="1">
    <location>
        <begin position="32"/>
        <end position="43"/>
    </location>
</feature>
<dbReference type="Pfam" id="PF10021">
    <property type="entry name" value="PARG_cat_microb"/>
    <property type="match status" value="1"/>
</dbReference>
<protein>
    <recommendedName>
        <fullName evidence="2">Microbial-type PARG catalytic domain-containing protein</fullName>
    </recommendedName>
</protein>
<keyword evidence="4" id="KW-1185">Reference proteome</keyword>
<proteinExistence type="predicted"/>
<dbReference type="Proteomes" id="UP001150941">
    <property type="component" value="Unassembled WGS sequence"/>
</dbReference>
<dbReference type="NCBIfam" id="TIGR02452">
    <property type="entry name" value="TIGR02452 family protein"/>
    <property type="match status" value="1"/>
</dbReference>
<dbReference type="Gene3D" id="3.40.220.10">
    <property type="entry name" value="Leucine Aminopeptidase, subunit E, domain 1"/>
    <property type="match status" value="1"/>
</dbReference>
<feature type="region of interest" description="Disordered" evidence="1">
    <location>
        <begin position="267"/>
        <end position="335"/>
    </location>
</feature>
<evidence type="ECO:0000256" key="1">
    <source>
        <dbReference type="SAM" id="MobiDB-lite"/>
    </source>
</evidence>
<dbReference type="SUPFAM" id="SSF52949">
    <property type="entry name" value="Macro domain-like"/>
    <property type="match status" value="1"/>
</dbReference>
<organism evidence="3 4">
    <name type="scientific">Penicillium chermesinum</name>
    <dbReference type="NCBI Taxonomy" id="63820"/>
    <lineage>
        <taxon>Eukaryota</taxon>
        <taxon>Fungi</taxon>
        <taxon>Dikarya</taxon>
        <taxon>Ascomycota</taxon>
        <taxon>Pezizomycotina</taxon>
        <taxon>Eurotiomycetes</taxon>
        <taxon>Eurotiomycetidae</taxon>
        <taxon>Eurotiales</taxon>
        <taxon>Aspergillaceae</taxon>
        <taxon>Penicillium</taxon>
    </lineage>
</organism>
<feature type="compositionally biased region" description="Polar residues" evidence="1">
    <location>
        <begin position="1"/>
        <end position="11"/>
    </location>
</feature>
<comment type="caution">
    <text evidence="3">The sequence shown here is derived from an EMBL/GenBank/DDBJ whole genome shotgun (WGS) entry which is preliminary data.</text>
</comment>
<feature type="compositionally biased region" description="Basic residues" evidence="1">
    <location>
        <begin position="271"/>
        <end position="285"/>
    </location>
</feature>
<name>A0A9W9TA48_9EURO</name>
<evidence type="ECO:0000259" key="2">
    <source>
        <dbReference type="Pfam" id="PF10021"/>
    </source>
</evidence>
<dbReference type="InterPro" id="IPR043472">
    <property type="entry name" value="Macro_dom-like"/>
</dbReference>
<dbReference type="PANTHER" id="PTHR35596">
    <property type="entry name" value="DUF2263 DOMAIN-CONTAINING PROTEIN"/>
    <property type="match status" value="1"/>
</dbReference>
<feature type="compositionally biased region" description="Low complexity" evidence="1">
    <location>
        <begin position="311"/>
        <end position="323"/>
    </location>
</feature>
<reference evidence="3" key="1">
    <citation type="submission" date="2022-11" db="EMBL/GenBank/DDBJ databases">
        <authorList>
            <person name="Petersen C."/>
        </authorList>
    </citation>
    <scope>NUCLEOTIDE SEQUENCE</scope>
    <source>
        <strain evidence="3">IBT 19713</strain>
    </source>
</reference>
<feature type="compositionally biased region" description="Basic and acidic residues" evidence="1">
    <location>
        <begin position="65"/>
        <end position="82"/>
    </location>
</feature>
<dbReference type="InterPro" id="IPR012664">
    <property type="entry name" value="CHP02452"/>
</dbReference>
<dbReference type="RefSeq" id="XP_058325498.1">
    <property type="nucleotide sequence ID" value="XM_058479975.1"/>
</dbReference>
<dbReference type="OrthoDB" id="9985428at2759"/>
<dbReference type="PANTHER" id="PTHR35596:SF1">
    <property type="entry name" value="MICROBIAL-TYPE PARG CATALYTIC DOMAIN-CONTAINING PROTEIN"/>
    <property type="match status" value="1"/>
</dbReference>
<gene>
    <name evidence="3" type="ORF">N7468_010680</name>
</gene>
<sequence length="421" mass="46788">MANTGSSSGDTPKQVFNPGIQKASMEPRSMYRQKTLSFRTVRSMSRDLAEADPQPAVNSRKIPRRCQDDKTESPQRQALRETSQETLDLLPALLNRLNTACEARQSKKVSFHSLRRLHSQDCPRFPSPATIKVINEDTLNVAVRLFASAQTQRPGPSASRPRPSSCPLIVNFASHRKPGGGWLNGALAQEESICYRSSLALSLDRTDYPLGLDEAIYSPYALVMRGDLASGHNLLMSPSTPPETLPVISTVSIAALYRPRLRTIPLNPALRRPHSNGRHERHGSGGHRSFGGHSHPHGHRNSGSQRRVPPRSHSASPAISSSHPHTRQVFERDRDRNLSKAKMRLVLRLAATNGHEMLVLGAFGCGVYANPPAEIAHCWLEVLREPEFCGNWWREVYFAVYDPKDEGNFAIFQRVLAGKKV</sequence>